<name>A0A1X4G7P3_9CYAN</name>
<dbReference type="SUPFAM" id="SSF55874">
    <property type="entry name" value="ATPase domain of HSP90 chaperone/DNA topoisomerase II/histidine kinase"/>
    <property type="match status" value="1"/>
</dbReference>
<evidence type="ECO:0000313" key="15">
    <source>
        <dbReference type="EMBL" id="OSO90891.1"/>
    </source>
</evidence>
<dbReference type="InterPro" id="IPR003594">
    <property type="entry name" value="HATPase_dom"/>
</dbReference>
<dbReference type="Pfam" id="PF08447">
    <property type="entry name" value="PAS_3"/>
    <property type="match status" value="1"/>
</dbReference>
<feature type="domain" description="Response regulatory" evidence="12">
    <location>
        <begin position="905"/>
        <end position="1021"/>
    </location>
</feature>
<dbReference type="Gene3D" id="3.40.50.2300">
    <property type="match status" value="1"/>
</dbReference>
<comment type="catalytic activity">
    <reaction evidence="1">
        <text>ATP + protein L-histidine = ADP + protein N-phospho-L-histidine.</text>
        <dbReference type="EC" id="2.7.13.3"/>
    </reaction>
</comment>
<dbReference type="Pfam" id="PF00571">
    <property type="entry name" value="CBS"/>
    <property type="match status" value="2"/>
</dbReference>
<dbReference type="PANTHER" id="PTHR43065:SF46">
    <property type="entry name" value="C4-DICARBOXYLATE TRANSPORT SENSOR PROTEIN DCTB"/>
    <property type="match status" value="1"/>
</dbReference>
<dbReference type="SMART" id="SM00086">
    <property type="entry name" value="PAC"/>
    <property type="match status" value="3"/>
</dbReference>
<sequence length="1032" mass="116647">MYPPPNFSQDQLIEQISLNSTQHTDLDLDLYRVMDLQPLLVSPDTSVLDAIVLMNQKWNHGNPRFQFSQSGNCYMDSKTKQEVTDYVLIETDKKLLGIFTLTDLARVVASGTNLAETKIVEVMIQPVTTLKLSNISSVLNIGTLISTFSRNQIEHLAVIDDQGKVVGIIRECVLWKQLDLGKYAHGNITQRLTEEKIEQVNIQEELQQTIEELQIIEEELRQQNQQLLIAHELAELERNRYHQLFELTPYCYLVTDKLGIIKNANQTASTLLSIEKQYLIGKPIIVFIAPKYRQQFTCQIADFQPQQESPEQEIYLQPRKGKLFPASVKIVGIYDPHKKEHSWIWLINNISDRKKAEEVLTRAAEDLEQRVAKRTEELVQLNQTLKAEIKQHQKTEIALRESETRLTLALEVAKMGIWDWNLITNDYMWSESVGPMYGLPRGTISPSCYEDLLRLIHPEDAELLSNKLRIALDNKSGFTIEFRSIWPDGSLHWLTSTAQVFCNEKREATRMIGTVQNISTYKQKEQKLYEQAALLDIATDAIFVRDFQTEILFWNQGARRIYGWTKDEAIGKYLRDLFSQKTAMKQEVIALKAVVRSGSWQGVLHKYKKSGEQVTVESRWTLMFDADGQPKSILIVDTDITDKKQLEEQFLRTQRLESIGTLACGIAHDLNNILTPILGSAQLLKRKSDHITHPQLLTMIEENATRASSLVKQVFSFARGASSEWTIVQIKHLIFEIVNLAKHTFPKSIKLKTTIANNLATVFGDSTELYQIMINLVVNALNAMPSGGVLTIAAENTFIDGNNPINEKLQQGHYILITIIDTGIGMSQAVADKIFEPFFTTKQNGLGSGIGLSIVSRIIQKHNGHLQFYTQQGQGSKFEVFLPSIEAPHPPLPQELPTEIGRGELILIVDDEPQIRDVTRIILETHNYDTLTASNGMEAIAIYGQYKQDISVVLMDIMMPKIDGIATIRSMKKINPLVKIIACSGISTIEAIPESANTKIQGVLLKPYSASDLLSSISMVIRGDSSPINLLN</sequence>
<dbReference type="GO" id="GO:0005524">
    <property type="term" value="F:ATP binding"/>
    <property type="evidence" value="ECO:0007669"/>
    <property type="project" value="UniProtKB-KW"/>
</dbReference>
<protein>
    <recommendedName>
        <fullName evidence="2">histidine kinase</fullName>
        <ecNumber evidence="2">2.7.13.3</ecNumber>
    </recommendedName>
</protein>
<evidence type="ECO:0000259" key="14">
    <source>
        <dbReference type="PROSITE" id="PS50113"/>
    </source>
</evidence>
<dbReference type="InterPro" id="IPR000700">
    <property type="entry name" value="PAS-assoc_C"/>
</dbReference>
<dbReference type="PRINTS" id="PR00344">
    <property type="entry name" value="BCTRLSENSOR"/>
</dbReference>
<keyword evidence="4" id="KW-0808">Transferase</keyword>
<dbReference type="InterPro" id="IPR005467">
    <property type="entry name" value="His_kinase_dom"/>
</dbReference>
<keyword evidence="5" id="KW-0547">Nucleotide-binding</keyword>
<dbReference type="GO" id="GO:0000155">
    <property type="term" value="F:phosphorelay sensor kinase activity"/>
    <property type="evidence" value="ECO:0007669"/>
    <property type="project" value="InterPro"/>
</dbReference>
<dbReference type="Pfam" id="PF00512">
    <property type="entry name" value="HisKA"/>
    <property type="match status" value="1"/>
</dbReference>
<dbReference type="InterPro" id="IPR001610">
    <property type="entry name" value="PAC"/>
</dbReference>
<dbReference type="Pfam" id="PF00072">
    <property type="entry name" value="Response_reg"/>
    <property type="match status" value="1"/>
</dbReference>
<evidence type="ECO:0000256" key="3">
    <source>
        <dbReference type="ARBA" id="ARBA00022553"/>
    </source>
</evidence>
<dbReference type="SMART" id="SM00387">
    <property type="entry name" value="HATPase_c"/>
    <property type="match status" value="1"/>
</dbReference>
<organism evidence="15 16">
    <name type="scientific">Cylindrospermopsis raciborskii CENA303</name>
    <dbReference type="NCBI Taxonomy" id="1170769"/>
    <lineage>
        <taxon>Bacteria</taxon>
        <taxon>Bacillati</taxon>
        <taxon>Cyanobacteriota</taxon>
        <taxon>Cyanophyceae</taxon>
        <taxon>Nostocales</taxon>
        <taxon>Aphanizomenonaceae</taxon>
        <taxon>Cylindrospermopsis</taxon>
    </lineage>
</organism>
<keyword evidence="10" id="KW-0175">Coiled coil</keyword>
<dbReference type="PROSITE" id="PS50109">
    <property type="entry name" value="HIS_KIN"/>
    <property type="match status" value="1"/>
</dbReference>
<dbReference type="InterPro" id="IPR001789">
    <property type="entry name" value="Sig_transdc_resp-reg_receiver"/>
</dbReference>
<dbReference type="InterPro" id="IPR013655">
    <property type="entry name" value="PAS_fold_3"/>
</dbReference>
<dbReference type="SUPFAM" id="SSF47384">
    <property type="entry name" value="Homodimeric domain of signal transducing histidine kinase"/>
    <property type="match status" value="1"/>
</dbReference>
<keyword evidence="6 15" id="KW-0418">Kinase</keyword>
<keyword evidence="7" id="KW-0067">ATP-binding</keyword>
<dbReference type="EC" id="2.7.13.3" evidence="2"/>
<feature type="modified residue" description="4-aspartylphosphate" evidence="9">
    <location>
        <position position="956"/>
    </location>
</feature>
<dbReference type="PANTHER" id="PTHR43065">
    <property type="entry name" value="SENSOR HISTIDINE KINASE"/>
    <property type="match status" value="1"/>
</dbReference>
<proteinExistence type="predicted"/>
<accession>A0A1X4G7P3</accession>
<evidence type="ECO:0000256" key="2">
    <source>
        <dbReference type="ARBA" id="ARBA00012438"/>
    </source>
</evidence>
<dbReference type="Gene3D" id="3.10.580.10">
    <property type="entry name" value="CBS-domain"/>
    <property type="match status" value="1"/>
</dbReference>
<dbReference type="SMART" id="SM00091">
    <property type="entry name" value="PAS"/>
    <property type="match status" value="3"/>
</dbReference>
<dbReference type="Gene3D" id="3.30.450.20">
    <property type="entry name" value="PAS domain"/>
    <property type="match status" value="3"/>
</dbReference>
<feature type="domain" description="PAC" evidence="14">
    <location>
        <begin position="478"/>
        <end position="530"/>
    </location>
</feature>
<dbReference type="PROSITE" id="PS50112">
    <property type="entry name" value="PAS"/>
    <property type="match status" value="2"/>
</dbReference>
<dbReference type="InterPro" id="IPR046342">
    <property type="entry name" value="CBS_dom_sf"/>
</dbReference>
<dbReference type="PROSITE" id="PS50113">
    <property type="entry name" value="PAC"/>
    <property type="match status" value="2"/>
</dbReference>
<dbReference type="EMBL" id="NBYN01000042">
    <property type="protein sequence ID" value="OSO90891.1"/>
    <property type="molecule type" value="Genomic_DNA"/>
</dbReference>
<evidence type="ECO:0000256" key="9">
    <source>
        <dbReference type="PROSITE-ProRule" id="PRU00169"/>
    </source>
</evidence>
<keyword evidence="8" id="KW-0902">Two-component regulatory system</keyword>
<comment type="caution">
    <text evidence="15">The sequence shown here is derived from an EMBL/GenBank/DDBJ whole genome shotgun (WGS) entry which is preliminary data.</text>
</comment>
<dbReference type="Gene3D" id="3.30.565.10">
    <property type="entry name" value="Histidine kinase-like ATPase, C-terminal domain"/>
    <property type="match status" value="1"/>
</dbReference>
<dbReference type="SUPFAM" id="SSF52172">
    <property type="entry name" value="CheY-like"/>
    <property type="match status" value="1"/>
</dbReference>
<dbReference type="InterPro" id="IPR035965">
    <property type="entry name" value="PAS-like_dom_sf"/>
</dbReference>
<evidence type="ECO:0000259" key="13">
    <source>
        <dbReference type="PROSITE" id="PS50112"/>
    </source>
</evidence>
<keyword evidence="3 9" id="KW-0597">Phosphoprotein</keyword>
<dbReference type="Pfam" id="PF13426">
    <property type="entry name" value="PAS_9"/>
    <property type="match status" value="1"/>
</dbReference>
<dbReference type="SMART" id="SM00448">
    <property type="entry name" value="REC"/>
    <property type="match status" value="1"/>
</dbReference>
<evidence type="ECO:0000256" key="6">
    <source>
        <dbReference type="ARBA" id="ARBA00022777"/>
    </source>
</evidence>
<dbReference type="RefSeq" id="WP_085728142.1">
    <property type="nucleotide sequence ID" value="NZ_NBYN01000042.1"/>
</dbReference>
<dbReference type="InterPro" id="IPR000644">
    <property type="entry name" value="CBS_dom"/>
</dbReference>
<dbReference type="CDD" id="cd00130">
    <property type="entry name" value="PAS"/>
    <property type="match status" value="3"/>
</dbReference>
<feature type="domain" description="PAS" evidence="13">
    <location>
        <begin position="402"/>
        <end position="475"/>
    </location>
</feature>
<dbReference type="InterPro" id="IPR011006">
    <property type="entry name" value="CheY-like_superfamily"/>
</dbReference>
<dbReference type="SUPFAM" id="SSF55785">
    <property type="entry name" value="PYP-like sensor domain (PAS domain)"/>
    <property type="match status" value="3"/>
</dbReference>
<dbReference type="Pfam" id="PF00989">
    <property type="entry name" value="PAS"/>
    <property type="match status" value="1"/>
</dbReference>
<evidence type="ECO:0000256" key="10">
    <source>
        <dbReference type="SAM" id="Coils"/>
    </source>
</evidence>
<feature type="coiled-coil region" evidence="10">
    <location>
        <begin position="357"/>
        <end position="395"/>
    </location>
</feature>
<dbReference type="InterPro" id="IPR004358">
    <property type="entry name" value="Sig_transdc_His_kin-like_C"/>
</dbReference>
<dbReference type="InterPro" id="IPR036097">
    <property type="entry name" value="HisK_dim/P_sf"/>
</dbReference>
<gene>
    <name evidence="15" type="ORF">B7O87_08795</name>
</gene>
<dbReference type="NCBIfam" id="TIGR00229">
    <property type="entry name" value="sensory_box"/>
    <property type="match status" value="2"/>
</dbReference>
<evidence type="ECO:0000259" key="11">
    <source>
        <dbReference type="PROSITE" id="PS50109"/>
    </source>
</evidence>
<feature type="domain" description="Histidine kinase" evidence="11">
    <location>
        <begin position="665"/>
        <end position="886"/>
    </location>
</feature>
<dbReference type="GO" id="GO:0006355">
    <property type="term" value="P:regulation of DNA-templated transcription"/>
    <property type="evidence" value="ECO:0007669"/>
    <property type="project" value="InterPro"/>
</dbReference>
<evidence type="ECO:0000256" key="8">
    <source>
        <dbReference type="ARBA" id="ARBA00023012"/>
    </source>
</evidence>
<dbReference type="InterPro" id="IPR003661">
    <property type="entry name" value="HisK_dim/P_dom"/>
</dbReference>
<dbReference type="Gene3D" id="2.10.70.100">
    <property type="match status" value="1"/>
</dbReference>
<feature type="domain" description="PAS" evidence="13">
    <location>
        <begin position="534"/>
        <end position="598"/>
    </location>
</feature>
<evidence type="ECO:0000256" key="1">
    <source>
        <dbReference type="ARBA" id="ARBA00000085"/>
    </source>
</evidence>
<dbReference type="Pfam" id="PF02518">
    <property type="entry name" value="HATPase_c"/>
    <property type="match status" value="1"/>
</dbReference>
<feature type="domain" description="PAC" evidence="14">
    <location>
        <begin position="598"/>
        <end position="652"/>
    </location>
</feature>
<reference evidence="16" key="1">
    <citation type="submission" date="2017-04" db="EMBL/GenBank/DDBJ databases">
        <authorList>
            <person name="Abreu V.A."/>
            <person name="Popin R.V."/>
            <person name="Rigonato J."/>
            <person name="Andreote A.P."/>
            <person name="Schaker P.C."/>
            <person name="Hoff-Risseti C."/>
            <person name="Alvarenga D.O."/>
            <person name="Varani A.M."/>
            <person name="Fiore M.F."/>
        </authorList>
    </citation>
    <scope>NUCLEOTIDE SEQUENCE [LARGE SCALE GENOMIC DNA]</scope>
    <source>
        <strain evidence="16">CENA303</strain>
    </source>
</reference>
<evidence type="ECO:0000256" key="5">
    <source>
        <dbReference type="ARBA" id="ARBA00022741"/>
    </source>
</evidence>
<evidence type="ECO:0000256" key="7">
    <source>
        <dbReference type="ARBA" id="ARBA00022840"/>
    </source>
</evidence>
<dbReference type="InterPro" id="IPR013767">
    <property type="entry name" value="PAS_fold"/>
</dbReference>
<evidence type="ECO:0000259" key="12">
    <source>
        <dbReference type="PROSITE" id="PS50110"/>
    </source>
</evidence>
<dbReference type="AlphaFoldDB" id="A0A1X4G7P3"/>
<feature type="coiled-coil region" evidence="10">
    <location>
        <begin position="192"/>
        <end position="237"/>
    </location>
</feature>
<dbReference type="SMART" id="SM00388">
    <property type="entry name" value="HisKA"/>
    <property type="match status" value="1"/>
</dbReference>
<dbReference type="Proteomes" id="UP000192997">
    <property type="component" value="Unassembled WGS sequence"/>
</dbReference>
<dbReference type="CDD" id="cd00082">
    <property type="entry name" value="HisKA"/>
    <property type="match status" value="1"/>
</dbReference>
<dbReference type="InterPro" id="IPR036890">
    <property type="entry name" value="HATPase_C_sf"/>
</dbReference>
<dbReference type="PROSITE" id="PS50110">
    <property type="entry name" value="RESPONSE_REGULATORY"/>
    <property type="match status" value="1"/>
</dbReference>
<dbReference type="InterPro" id="IPR000014">
    <property type="entry name" value="PAS"/>
</dbReference>
<evidence type="ECO:0000256" key="4">
    <source>
        <dbReference type="ARBA" id="ARBA00022679"/>
    </source>
</evidence>
<evidence type="ECO:0000313" key="16">
    <source>
        <dbReference type="Proteomes" id="UP000192997"/>
    </source>
</evidence>
<dbReference type="SUPFAM" id="SSF54631">
    <property type="entry name" value="CBS-domain pair"/>
    <property type="match status" value="1"/>
</dbReference>
<dbReference type="Gene3D" id="1.10.287.130">
    <property type="match status" value="1"/>
</dbReference>